<proteinExistence type="predicted"/>
<reference evidence="1" key="1">
    <citation type="submission" date="2021-06" db="EMBL/GenBank/DDBJ databases">
        <authorList>
            <person name="Hodson N. C."/>
            <person name="Mongue J. A."/>
            <person name="Jaron S. K."/>
        </authorList>
    </citation>
    <scope>NUCLEOTIDE SEQUENCE</scope>
</reference>
<keyword evidence="2" id="KW-1185">Reference proteome</keyword>
<gene>
    <name evidence="1" type="ORF">AFUS01_LOCUS22439</name>
</gene>
<feature type="non-terminal residue" evidence="1">
    <location>
        <position position="69"/>
    </location>
</feature>
<evidence type="ECO:0000313" key="1">
    <source>
        <dbReference type="EMBL" id="CAG7734030.1"/>
    </source>
</evidence>
<dbReference type="Proteomes" id="UP000708208">
    <property type="component" value="Unassembled WGS sequence"/>
</dbReference>
<protein>
    <submittedName>
        <fullName evidence="1">Uncharacterized protein</fullName>
    </submittedName>
</protein>
<dbReference type="EMBL" id="CAJVCH010261188">
    <property type="protein sequence ID" value="CAG7734030.1"/>
    <property type="molecule type" value="Genomic_DNA"/>
</dbReference>
<evidence type="ECO:0000313" key="2">
    <source>
        <dbReference type="Proteomes" id="UP000708208"/>
    </source>
</evidence>
<comment type="caution">
    <text evidence="1">The sequence shown here is derived from an EMBL/GenBank/DDBJ whole genome shotgun (WGS) entry which is preliminary data.</text>
</comment>
<organism evidence="1 2">
    <name type="scientific">Allacma fusca</name>
    <dbReference type="NCBI Taxonomy" id="39272"/>
    <lineage>
        <taxon>Eukaryota</taxon>
        <taxon>Metazoa</taxon>
        <taxon>Ecdysozoa</taxon>
        <taxon>Arthropoda</taxon>
        <taxon>Hexapoda</taxon>
        <taxon>Collembola</taxon>
        <taxon>Symphypleona</taxon>
        <taxon>Sminthuridae</taxon>
        <taxon>Allacma</taxon>
    </lineage>
</organism>
<accession>A0A8J2P6U0</accession>
<sequence length="69" mass="7798">MEYFAVVIKDLEGLEFTEAVPKTWLNPAKSACSWPDRASSKAVTKLINNFKDPEDGWKTFAVTKCRGPY</sequence>
<name>A0A8J2P6U0_9HEXA</name>
<dbReference type="AlphaFoldDB" id="A0A8J2P6U0"/>